<evidence type="ECO:0000259" key="2">
    <source>
        <dbReference type="PROSITE" id="PS50110"/>
    </source>
</evidence>
<dbReference type="Pfam" id="PF00072">
    <property type="entry name" value="Response_reg"/>
    <property type="match status" value="1"/>
</dbReference>
<dbReference type="Proteomes" id="UP000013782">
    <property type="component" value="Unassembled WGS sequence"/>
</dbReference>
<evidence type="ECO:0000259" key="3">
    <source>
        <dbReference type="PROSITE" id="PS50930"/>
    </source>
</evidence>
<evidence type="ECO:0008006" key="6">
    <source>
        <dbReference type="Google" id="ProtNLM"/>
    </source>
</evidence>
<dbReference type="SMART" id="SM00850">
    <property type="entry name" value="LytTR"/>
    <property type="match status" value="1"/>
</dbReference>
<dbReference type="GO" id="GO:0003677">
    <property type="term" value="F:DNA binding"/>
    <property type="evidence" value="ECO:0007669"/>
    <property type="project" value="InterPro"/>
</dbReference>
<dbReference type="PANTHER" id="PTHR37299:SF1">
    <property type="entry name" value="STAGE 0 SPORULATION PROTEIN A HOMOLOG"/>
    <property type="match status" value="1"/>
</dbReference>
<dbReference type="OrthoDB" id="3190595at2"/>
<dbReference type="InterPro" id="IPR046947">
    <property type="entry name" value="LytR-like"/>
</dbReference>
<dbReference type="HOGENOM" id="CLU_000445_14_2_9"/>
<dbReference type="PATRIC" id="fig|1158607.3.peg.1165"/>
<accession>R2SQZ0</accession>
<dbReference type="Pfam" id="PF04397">
    <property type="entry name" value="LytTR"/>
    <property type="match status" value="1"/>
</dbReference>
<evidence type="ECO:0000313" key="4">
    <source>
        <dbReference type="EMBL" id="EOH95221.1"/>
    </source>
</evidence>
<dbReference type="EMBL" id="AJAQ01000011">
    <property type="protein sequence ID" value="EOH95221.1"/>
    <property type="molecule type" value="Genomic_DNA"/>
</dbReference>
<reference evidence="4 5" key="1">
    <citation type="submission" date="2013-02" db="EMBL/GenBank/DDBJ databases">
        <title>The Genome Sequence of Enterococcus pallens BAA-351.</title>
        <authorList>
            <consortium name="The Broad Institute Genome Sequencing Platform"/>
            <consortium name="The Broad Institute Genome Sequencing Center for Infectious Disease"/>
            <person name="Earl A.M."/>
            <person name="Gilmore M.S."/>
            <person name="Lebreton F."/>
            <person name="Walker B."/>
            <person name="Young S.K."/>
            <person name="Zeng Q."/>
            <person name="Gargeya S."/>
            <person name="Fitzgerald M."/>
            <person name="Haas B."/>
            <person name="Abouelleil A."/>
            <person name="Alvarado L."/>
            <person name="Arachchi H.M."/>
            <person name="Berlin A.M."/>
            <person name="Chapman S.B."/>
            <person name="Dewar J."/>
            <person name="Goldberg J."/>
            <person name="Griggs A."/>
            <person name="Gujja S."/>
            <person name="Hansen M."/>
            <person name="Howarth C."/>
            <person name="Imamovic A."/>
            <person name="Larimer J."/>
            <person name="McCowan C."/>
            <person name="Murphy C."/>
            <person name="Neiman D."/>
            <person name="Pearson M."/>
            <person name="Priest M."/>
            <person name="Roberts A."/>
            <person name="Saif S."/>
            <person name="Shea T."/>
            <person name="Sisk P."/>
            <person name="Sykes S."/>
            <person name="Wortman J."/>
            <person name="Nusbaum C."/>
            <person name="Birren B."/>
        </authorList>
    </citation>
    <scope>NUCLEOTIDE SEQUENCE [LARGE SCALE GENOMIC DNA]</scope>
    <source>
        <strain evidence="4 5">ATCC BAA-351</strain>
    </source>
</reference>
<evidence type="ECO:0000313" key="5">
    <source>
        <dbReference type="Proteomes" id="UP000013782"/>
    </source>
</evidence>
<dbReference type="InterPro" id="IPR007492">
    <property type="entry name" value="LytTR_DNA-bd_dom"/>
</dbReference>
<dbReference type="AlphaFoldDB" id="R2SQZ0"/>
<feature type="domain" description="HTH LytTR-type" evidence="3">
    <location>
        <begin position="134"/>
        <end position="238"/>
    </location>
</feature>
<dbReference type="SMART" id="SM00448">
    <property type="entry name" value="REC"/>
    <property type="match status" value="1"/>
</dbReference>
<dbReference type="Gene3D" id="2.40.50.1020">
    <property type="entry name" value="LytTr DNA-binding domain"/>
    <property type="match status" value="1"/>
</dbReference>
<dbReference type="Gene3D" id="3.40.50.2300">
    <property type="match status" value="1"/>
</dbReference>
<feature type="modified residue" description="4-aspartylphosphate" evidence="1">
    <location>
        <position position="60"/>
    </location>
</feature>
<keyword evidence="1" id="KW-0597">Phosphoprotein</keyword>
<protein>
    <recommendedName>
        <fullName evidence="6">Response regulatory domain-containing protein</fullName>
    </recommendedName>
</protein>
<dbReference type="RefSeq" id="WP_010756213.1">
    <property type="nucleotide sequence ID" value="NZ_ASWD01000002.1"/>
</dbReference>
<dbReference type="InterPro" id="IPR011006">
    <property type="entry name" value="CheY-like_superfamily"/>
</dbReference>
<organism evidence="4 5">
    <name type="scientific">Enterococcus pallens ATCC BAA-351</name>
    <dbReference type="NCBI Taxonomy" id="1158607"/>
    <lineage>
        <taxon>Bacteria</taxon>
        <taxon>Bacillati</taxon>
        <taxon>Bacillota</taxon>
        <taxon>Bacilli</taxon>
        <taxon>Lactobacillales</taxon>
        <taxon>Enterococcaceae</taxon>
        <taxon>Enterococcus</taxon>
    </lineage>
</organism>
<evidence type="ECO:0000256" key="1">
    <source>
        <dbReference type="PROSITE-ProRule" id="PRU00169"/>
    </source>
</evidence>
<dbReference type="PROSITE" id="PS50110">
    <property type="entry name" value="RESPONSE_REGULATORY"/>
    <property type="match status" value="1"/>
</dbReference>
<comment type="caution">
    <text evidence="4">The sequence shown here is derived from an EMBL/GenBank/DDBJ whole genome shotgun (WGS) entry which is preliminary data.</text>
</comment>
<proteinExistence type="predicted"/>
<dbReference type="GO" id="GO:0000156">
    <property type="term" value="F:phosphorelay response regulator activity"/>
    <property type="evidence" value="ECO:0007669"/>
    <property type="project" value="InterPro"/>
</dbReference>
<gene>
    <name evidence="4" type="ORF">UAU_01183</name>
</gene>
<dbReference type="PROSITE" id="PS50930">
    <property type="entry name" value="HTH_LYTTR"/>
    <property type="match status" value="1"/>
</dbReference>
<dbReference type="PANTHER" id="PTHR37299">
    <property type="entry name" value="TRANSCRIPTIONAL REGULATOR-RELATED"/>
    <property type="match status" value="1"/>
</dbReference>
<name>R2SQZ0_9ENTE</name>
<feature type="domain" description="Response regulatory" evidence="2">
    <location>
        <begin position="3"/>
        <end position="124"/>
    </location>
</feature>
<keyword evidence="5" id="KW-1185">Reference proteome</keyword>
<sequence>MISVMMCEDEKNYRDQVKEMLVKMAFALDIEINTEDFASAEELLKAYAQRKKSYDLMIFDIEMPGCDGLQAGRIIREQHQYEGQLVYLTSHAELMQDSFVVGTNQYLVKPIDYLEFDTKLRPIFKKILEDDQRLTVELVAGGLQLIPMREITSIQAKTLGRKGGVVIQTKREEIEAFGKMVDFEQRLEKRKFFRIHKQTIVNLDKILLFDGVEALTVDNQRHKVSRNKKKELKDRLLHHF</sequence>
<dbReference type="SUPFAM" id="SSF52172">
    <property type="entry name" value="CheY-like"/>
    <property type="match status" value="1"/>
</dbReference>
<dbReference type="eggNOG" id="COG3279">
    <property type="taxonomic scope" value="Bacteria"/>
</dbReference>
<dbReference type="STRING" id="160454.RV10_GL002267"/>
<dbReference type="InterPro" id="IPR001789">
    <property type="entry name" value="Sig_transdc_resp-reg_receiver"/>
</dbReference>